<dbReference type="PANTHER" id="PTHR46128:SF211">
    <property type="entry name" value="PENTACOTRIPEPTIDE-REPEAT REGION OF PRORP DOMAIN-CONTAINING PROTEIN"/>
    <property type="match status" value="1"/>
</dbReference>
<feature type="repeat" description="PPR" evidence="3">
    <location>
        <begin position="299"/>
        <end position="333"/>
    </location>
</feature>
<dbReference type="PROSITE" id="PS51375">
    <property type="entry name" value="PPR"/>
    <property type="match status" value="8"/>
</dbReference>
<feature type="repeat" description="PPR" evidence="3">
    <location>
        <begin position="508"/>
        <end position="542"/>
    </location>
</feature>
<dbReference type="InterPro" id="IPR002885">
    <property type="entry name" value="PPR_rpt"/>
</dbReference>
<evidence type="ECO:0000256" key="3">
    <source>
        <dbReference type="PROSITE-ProRule" id="PRU00708"/>
    </source>
</evidence>
<keyword evidence="2" id="KW-0677">Repeat</keyword>
<dbReference type="PANTHER" id="PTHR46128">
    <property type="entry name" value="MITOCHONDRIAL GROUP I INTRON SPLICING FACTOR CCM1"/>
    <property type="match status" value="1"/>
</dbReference>
<dbReference type="Pfam" id="PF13041">
    <property type="entry name" value="PPR_2"/>
    <property type="match status" value="2"/>
</dbReference>
<dbReference type="SUPFAM" id="SSF48452">
    <property type="entry name" value="TPR-like"/>
    <property type="match status" value="2"/>
</dbReference>
<keyword evidence="5" id="KW-1185">Reference proteome</keyword>
<dbReference type="Pfam" id="PF01535">
    <property type="entry name" value="PPR"/>
    <property type="match status" value="5"/>
</dbReference>
<organism evidence="4 5">
    <name type="scientific">Phtheirospermum japonicum</name>
    <dbReference type="NCBI Taxonomy" id="374723"/>
    <lineage>
        <taxon>Eukaryota</taxon>
        <taxon>Viridiplantae</taxon>
        <taxon>Streptophyta</taxon>
        <taxon>Embryophyta</taxon>
        <taxon>Tracheophyta</taxon>
        <taxon>Spermatophyta</taxon>
        <taxon>Magnoliopsida</taxon>
        <taxon>eudicotyledons</taxon>
        <taxon>Gunneridae</taxon>
        <taxon>Pentapetalae</taxon>
        <taxon>asterids</taxon>
        <taxon>lamiids</taxon>
        <taxon>Lamiales</taxon>
        <taxon>Orobanchaceae</taxon>
        <taxon>Orobanchaceae incertae sedis</taxon>
        <taxon>Phtheirospermum</taxon>
    </lineage>
</organism>
<feature type="repeat" description="PPR" evidence="3">
    <location>
        <begin position="404"/>
        <end position="438"/>
    </location>
</feature>
<dbReference type="OrthoDB" id="185373at2759"/>
<protein>
    <submittedName>
        <fullName evidence="4">Pentatricopeptide repeat-containing protein at4g20740</fullName>
    </submittedName>
</protein>
<comment type="similarity">
    <text evidence="1">Belongs to the PPR family. P subfamily.</text>
</comment>
<evidence type="ECO:0000313" key="4">
    <source>
        <dbReference type="EMBL" id="GFP96300.1"/>
    </source>
</evidence>
<feature type="repeat" description="PPR" evidence="3">
    <location>
        <begin position="543"/>
        <end position="577"/>
    </location>
</feature>
<gene>
    <name evidence="4" type="ORF">PHJA_001774100</name>
</gene>
<name>A0A830C9P7_9LAMI</name>
<reference evidence="4" key="1">
    <citation type="submission" date="2020-07" db="EMBL/GenBank/DDBJ databases">
        <title>Ethylene signaling mediates host invasion by parasitic plants.</title>
        <authorList>
            <person name="Yoshida S."/>
        </authorList>
    </citation>
    <scope>NUCLEOTIDE SEQUENCE</scope>
    <source>
        <strain evidence="4">Okayama</strain>
    </source>
</reference>
<accession>A0A830C9P7</accession>
<dbReference type="InterPro" id="IPR011990">
    <property type="entry name" value="TPR-like_helical_dom_sf"/>
</dbReference>
<proteinExistence type="inferred from homology"/>
<feature type="repeat" description="PPR" evidence="3">
    <location>
        <begin position="334"/>
        <end position="368"/>
    </location>
</feature>
<feature type="repeat" description="PPR" evidence="3">
    <location>
        <begin position="369"/>
        <end position="403"/>
    </location>
</feature>
<dbReference type="EMBL" id="BMAC01000431">
    <property type="protein sequence ID" value="GFP96300.1"/>
    <property type="molecule type" value="Genomic_DNA"/>
</dbReference>
<dbReference type="NCBIfam" id="TIGR00756">
    <property type="entry name" value="PPR"/>
    <property type="match status" value="5"/>
</dbReference>
<feature type="repeat" description="PPR" evidence="3">
    <location>
        <begin position="649"/>
        <end position="683"/>
    </location>
</feature>
<feature type="repeat" description="PPR" evidence="3">
    <location>
        <begin position="264"/>
        <end position="298"/>
    </location>
</feature>
<dbReference type="InterPro" id="IPR050872">
    <property type="entry name" value="PPR_P_subfamily"/>
</dbReference>
<dbReference type="AlphaFoldDB" id="A0A830C9P7"/>
<dbReference type="Pfam" id="PF12854">
    <property type="entry name" value="PPR_1"/>
    <property type="match status" value="1"/>
</dbReference>
<dbReference type="Gene3D" id="1.25.40.10">
    <property type="entry name" value="Tetratricopeptide repeat domain"/>
    <property type="match status" value="5"/>
</dbReference>
<dbReference type="Proteomes" id="UP000653305">
    <property type="component" value="Unassembled WGS sequence"/>
</dbReference>
<evidence type="ECO:0000256" key="1">
    <source>
        <dbReference type="ARBA" id="ARBA00007626"/>
    </source>
</evidence>
<evidence type="ECO:0000256" key="2">
    <source>
        <dbReference type="ARBA" id="ARBA00022737"/>
    </source>
</evidence>
<sequence>MPPSAPPVALTKPNKPYFFYGHRKPTPNRPTVRGGLFSNRQILNPRKFSRPTAATAAHESLDLQKWDPDDKLNQKPLYGKDPSEKFFSLAKNATPIARYIVDAFRKHKQWSPQLVAELNRLRRVTPKLVAEVLKFPDVDPRLSSKFFHWAGKQKGYRHDFACYNAFAYFLNRANHFRAADQVPELMHMQGKPPTEKQFEILIRMHADANRGLRIHYVYEKMKFFGVKPRVFLYNRIMDALVKTSHLDLAMSVYDDFKKGGLVEENVTYMILIKGLCKAGRLDEVFALLDRMRKNLCKPDVFAYTAMIKVLVSEGNLDGCLAVWEEMQRDCVEPDVMAYSTLVMALCKSNRVDKGYELFNEMKERCYLIDRSIYGSLIEGYVVDGKVGSACGLLKDLMDSGYRADLAIYNSLIKGLCTEKLGDRAYKLFQATIREELKPDFDTVNPILVFYAELKRMKEFCKLLEHMKRLGFTVTDDLIRFFSEIVEKNNGVEMALEVLEFLKSQSCLTVSIYNVIMEALFKNGEEKKALALFHELSDFNMVPDSLTYCNAILCYVKLGEVHEACNLHNKIIEMSSVPSVAAYYSLVKGLSEIGEVDAAMMLIHDCLAHVASGPIEFKYTLTVIHVCKLNDAGKVVEVVNEMVDQGCVPSSITYSAVIYGMCKHGTIEETRKVFSILRESKFITEADVIVYDEMLIDHMKKTTADLLLSGLKFFGLESKLKAKGCTFLPS</sequence>
<comment type="caution">
    <text evidence="4">The sequence shown here is derived from an EMBL/GenBank/DDBJ whole genome shotgun (WGS) entry which is preliminary data.</text>
</comment>
<evidence type="ECO:0000313" key="5">
    <source>
        <dbReference type="Proteomes" id="UP000653305"/>
    </source>
</evidence>